<comment type="caution">
    <text evidence="2">The sequence shown here is derived from an EMBL/GenBank/DDBJ whole genome shotgun (WGS) entry which is preliminary data.</text>
</comment>
<feature type="domain" description="DUF4440" evidence="1">
    <location>
        <begin position="6"/>
        <end position="121"/>
    </location>
</feature>
<protein>
    <submittedName>
        <fullName evidence="2">YybH family protein</fullName>
    </submittedName>
</protein>
<keyword evidence="3" id="KW-1185">Reference proteome</keyword>
<evidence type="ECO:0000259" key="1">
    <source>
        <dbReference type="Pfam" id="PF14534"/>
    </source>
</evidence>
<dbReference type="Gene3D" id="3.10.450.50">
    <property type="match status" value="1"/>
</dbReference>
<organism evidence="2 3">
    <name type="scientific">Actinomadura sediminis</name>
    <dbReference type="NCBI Taxonomy" id="1038904"/>
    <lineage>
        <taxon>Bacteria</taxon>
        <taxon>Bacillati</taxon>
        <taxon>Actinomycetota</taxon>
        <taxon>Actinomycetes</taxon>
        <taxon>Streptosporangiales</taxon>
        <taxon>Thermomonosporaceae</taxon>
        <taxon>Actinomadura</taxon>
    </lineage>
</organism>
<dbReference type="InterPro" id="IPR032710">
    <property type="entry name" value="NTF2-like_dom_sf"/>
</dbReference>
<gene>
    <name evidence="2" type="ORF">ACFQ11_29440</name>
</gene>
<dbReference type="RefSeq" id="WP_378304507.1">
    <property type="nucleotide sequence ID" value="NZ_JBHTJA010000089.1"/>
</dbReference>
<evidence type="ECO:0000313" key="2">
    <source>
        <dbReference type="EMBL" id="MFD0904540.1"/>
    </source>
</evidence>
<evidence type="ECO:0000313" key="3">
    <source>
        <dbReference type="Proteomes" id="UP001596972"/>
    </source>
</evidence>
<sequence>MDENEIRRALDAHTDHWIRHEMDAWGACFTDDCDFITHRGVWWRTRRDNVEGHKDVPASVVAQKRNYTQEVVSIAAIAPDVALVHTRWSWPGHTLPGAAVPEDRTGLITMVLVRRDGAWKIRAVHNTRVNGLDDFAAGRA</sequence>
<dbReference type="EMBL" id="JBHTJA010000089">
    <property type="protein sequence ID" value="MFD0904540.1"/>
    <property type="molecule type" value="Genomic_DNA"/>
</dbReference>
<dbReference type="Proteomes" id="UP001596972">
    <property type="component" value="Unassembled WGS sequence"/>
</dbReference>
<dbReference type="NCBIfam" id="TIGR02246">
    <property type="entry name" value="SgcJ/EcaC family oxidoreductase"/>
    <property type="match status" value="1"/>
</dbReference>
<dbReference type="SUPFAM" id="SSF54427">
    <property type="entry name" value="NTF2-like"/>
    <property type="match status" value="1"/>
</dbReference>
<dbReference type="Pfam" id="PF14534">
    <property type="entry name" value="DUF4440"/>
    <property type="match status" value="1"/>
</dbReference>
<accession>A0ABW3EXF2</accession>
<dbReference type="InterPro" id="IPR027843">
    <property type="entry name" value="DUF4440"/>
</dbReference>
<dbReference type="InterPro" id="IPR011944">
    <property type="entry name" value="Steroid_delta5-4_isomerase"/>
</dbReference>
<reference evidence="3" key="1">
    <citation type="journal article" date="2019" name="Int. J. Syst. Evol. Microbiol.">
        <title>The Global Catalogue of Microorganisms (GCM) 10K type strain sequencing project: providing services to taxonomists for standard genome sequencing and annotation.</title>
        <authorList>
            <consortium name="The Broad Institute Genomics Platform"/>
            <consortium name="The Broad Institute Genome Sequencing Center for Infectious Disease"/>
            <person name="Wu L."/>
            <person name="Ma J."/>
        </authorList>
    </citation>
    <scope>NUCLEOTIDE SEQUENCE [LARGE SCALE GENOMIC DNA]</scope>
    <source>
        <strain evidence="3">JCM 31202</strain>
    </source>
</reference>
<proteinExistence type="predicted"/>
<name>A0ABW3EXF2_9ACTN</name>